<dbReference type="EMBL" id="PIPW01000003">
    <property type="protein sequence ID" value="RUO51945.1"/>
    <property type="molecule type" value="Genomic_DNA"/>
</dbReference>
<gene>
    <name evidence="2" type="ORF">CWI69_09905</name>
</gene>
<dbReference type="Proteomes" id="UP000287198">
    <property type="component" value="Unassembled WGS sequence"/>
</dbReference>
<dbReference type="CDD" id="cd00093">
    <property type="entry name" value="HTH_XRE"/>
    <property type="match status" value="1"/>
</dbReference>
<dbReference type="InterPro" id="IPR001387">
    <property type="entry name" value="Cro/C1-type_HTH"/>
</dbReference>
<dbReference type="RefSeq" id="WP_126764048.1">
    <property type="nucleotide sequence ID" value="NZ_JBHLTZ010000010.1"/>
</dbReference>
<reference evidence="3" key="1">
    <citation type="journal article" date="2018" name="Front. Microbiol.">
        <title>Genome-Based Analysis Reveals the Taxonomy and Diversity of the Family Idiomarinaceae.</title>
        <authorList>
            <person name="Liu Y."/>
            <person name="Lai Q."/>
            <person name="Shao Z."/>
        </authorList>
    </citation>
    <scope>NUCLEOTIDE SEQUENCE [LARGE SCALE GENOMIC DNA]</scope>
    <source>
        <strain evidence="3">BH195</strain>
    </source>
</reference>
<dbReference type="GO" id="GO:0003677">
    <property type="term" value="F:DNA binding"/>
    <property type="evidence" value="ECO:0007669"/>
    <property type="project" value="InterPro"/>
</dbReference>
<dbReference type="InterPro" id="IPR010982">
    <property type="entry name" value="Lambda_DNA-bd_dom_sf"/>
</dbReference>
<dbReference type="PROSITE" id="PS50943">
    <property type="entry name" value="HTH_CROC1"/>
    <property type="match status" value="1"/>
</dbReference>
<proteinExistence type="predicted"/>
<dbReference type="SUPFAM" id="SSF47413">
    <property type="entry name" value="lambda repressor-like DNA-binding domains"/>
    <property type="match status" value="1"/>
</dbReference>
<dbReference type="Pfam" id="PF01381">
    <property type="entry name" value="HTH_3"/>
    <property type="match status" value="1"/>
</dbReference>
<name>A0A432XT86_9GAMM</name>
<dbReference type="AlphaFoldDB" id="A0A432XT86"/>
<evidence type="ECO:0000313" key="2">
    <source>
        <dbReference type="EMBL" id="RUO51945.1"/>
    </source>
</evidence>
<comment type="caution">
    <text evidence="2">The sequence shown here is derived from an EMBL/GenBank/DDBJ whole genome shotgun (WGS) entry which is preliminary data.</text>
</comment>
<keyword evidence="3" id="KW-1185">Reference proteome</keyword>
<dbReference type="SMART" id="SM00530">
    <property type="entry name" value="HTH_XRE"/>
    <property type="match status" value="1"/>
</dbReference>
<evidence type="ECO:0000313" key="3">
    <source>
        <dbReference type="Proteomes" id="UP000287198"/>
    </source>
</evidence>
<dbReference type="Gene3D" id="1.10.260.40">
    <property type="entry name" value="lambda repressor-like DNA-binding domains"/>
    <property type="match status" value="1"/>
</dbReference>
<feature type="domain" description="HTH cro/C1-type" evidence="1">
    <location>
        <begin position="13"/>
        <end position="66"/>
    </location>
</feature>
<protein>
    <submittedName>
        <fullName evidence="2">Transcriptional regulator</fullName>
    </submittedName>
</protein>
<dbReference type="OrthoDB" id="5891007at2"/>
<accession>A0A432XT86</accession>
<sequence>MRLNHSEDIGGAVRAARKALGWSQTELAEKAQTTQAVISNFESSGDGRIDTLLRITQALDLQLLLLQKKESALWED</sequence>
<organism evidence="2 3">
    <name type="scientific">Pseudidiomarina halophila</name>
    <dbReference type="NCBI Taxonomy" id="1449799"/>
    <lineage>
        <taxon>Bacteria</taxon>
        <taxon>Pseudomonadati</taxon>
        <taxon>Pseudomonadota</taxon>
        <taxon>Gammaproteobacteria</taxon>
        <taxon>Alteromonadales</taxon>
        <taxon>Idiomarinaceae</taxon>
        <taxon>Pseudidiomarina</taxon>
    </lineage>
</organism>
<evidence type="ECO:0000259" key="1">
    <source>
        <dbReference type="PROSITE" id="PS50943"/>
    </source>
</evidence>